<evidence type="ECO:0000313" key="3">
    <source>
        <dbReference type="Proteomes" id="UP000631114"/>
    </source>
</evidence>
<dbReference type="AlphaFoldDB" id="A0A835IBT5"/>
<reference evidence="2 3" key="1">
    <citation type="submission" date="2020-10" db="EMBL/GenBank/DDBJ databases">
        <title>The Coptis chinensis genome and diversification of protoberbering-type alkaloids.</title>
        <authorList>
            <person name="Wang B."/>
            <person name="Shu S."/>
            <person name="Song C."/>
            <person name="Liu Y."/>
        </authorList>
    </citation>
    <scope>NUCLEOTIDE SEQUENCE [LARGE SCALE GENOMIC DNA]</scope>
    <source>
        <strain evidence="2">HL-2020</strain>
        <tissue evidence="2">Leaf</tissue>
    </source>
</reference>
<feature type="domain" description="DUF7722" evidence="1">
    <location>
        <begin position="62"/>
        <end position="107"/>
    </location>
</feature>
<keyword evidence="3" id="KW-1185">Reference proteome</keyword>
<comment type="caution">
    <text evidence="2">The sequence shown here is derived from an EMBL/GenBank/DDBJ whole genome shotgun (WGS) entry which is preliminary data.</text>
</comment>
<evidence type="ECO:0000259" key="1">
    <source>
        <dbReference type="Pfam" id="PF24847"/>
    </source>
</evidence>
<dbReference type="PANTHER" id="PTHR33513:SF45">
    <property type="entry name" value="CYTOPLASMIC TRNA 2-THIOLATION PROTEIN"/>
    <property type="match status" value="1"/>
</dbReference>
<organism evidence="2 3">
    <name type="scientific">Coptis chinensis</name>
    <dbReference type="NCBI Taxonomy" id="261450"/>
    <lineage>
        <taxon>Eukaryota</taxon>
        <taxon>Viridiplantae</taxon>
        <taxon>Streptophyta</taxon>
        <taxon>Embryophyta</taxon>
        <taxon>Tracheophyta</taxon>
        <taxon>Spermatophyta</taxon>
        <taxon>Magnoliopsida</taxon>
        <taxon>Ranunculales</taxon>
        <taxon>Ranunculaceae</taxon>
        <taxon>Coptidoideae</taxon>
        <taxon>Coptis</taxon>
    </lineage>
</organism>
<dbReference type="EMBL" id="JADFTS010000003">
    <property type="protein sequence ID" value="KAF9614941.1"/>
    <property type="molecule type" value="Genomic_DNA"/>
</dbReference>
<dbReference type="Pfam" id="PF24847">
    <property type="entry name" value="DUF7722"/>
    <property type="match status" value="1"/>
</dbReference>
<protein>
    <recommendedName>
        <fullName evidence="1">DUF7722 domain-containing protein</fullName>
    </recommendedName>
</protein>
<dbReference type="OrthoDB" id="1932905at2759"/>
<dbReference type="PANTHER" id="PTHR33513">
    <property type="entry name" value="OS06G0523300 PROTEIN"/>
    <property type="match status" value="1"/>
</dbReference>
<evidence type="ECO:0000313" key="2">
    <source>
        <dbReference type="EMBL" id="KAF9614941.1"/>
    </source>
</evidence>
<proteinExistence type="predicted"/>
<name>A0A835IBT5_9MAGN</name>
<gene>
    <name evidence="2" type="ORF">IFM89_021371</name>
</gene>
<dbReference type="Proteomes" id="UP000631114">
    <property type="component" value="Unassembled WGS sequence"/>
</dbReference>
<accession>A0A835IBT5</accession>
<dbReference type="InterPro" id="IPR056139">
    <property type="entry name" value="DUF7722"/>
</dbReference>
<sequence>MKFSIAKSVAHHPHTFIPNNSQIYTMTEAGCRKSSYNLNGLLTSGTHSSRGRCEYFEMPLHYPRYKKEDYETMPEWQLDCLLNQYGLPVIGDVAHKRNFAMGAFLWPSQINKK</sequence>